<dbReference type="Pfam" id="PF00004">
    <property type="entry name" value="AAA"/>
    <property type="match status" value="1"/>
</dbReference>
<dbReference type="InterPro" id="IPR003593">
    <property type="entry name" value="AAA+_ATPase"/>
</dbReference>
<dbReference type="Gene3D" id="3.40.50.300">
    <property type="entry name" value="P-loop containing nucleotide triphosphate hydrolases"/>
    <property type="match status" value="2"/>
</dbReference>
<feature type="domain" description="AAA+ ATPase" evidence="9">
    <location>
        <begin position="208"/>
        <end position="352"/>
    </location>
</feature>
<evidence type="ECO:0000256" key="3">
    <source>
        <dbReference type="ARBA" id="ARBA00022741"/>
    </source>
</evidence>
<dbReference type="CDD" id="cd00009">
    <property type="entry name" value="AAA"/>
    <property type="match status" value="1"/>
</dbReference>
<keyword evidence="11" id="KW-0645">Protease</keyword>
<accession>A0A286E8U9</accession>
<dbReference type="NCBIfam" id="TIGR02639">
    <property type="entry name" value="ClpA"/>
    <property type="match status" value="1"/>
</dbReference>
<keyword evidence="5 7" id="KW-0143">Chaperone</keyword>
<evidence type="ECO:0000313" key="11">
    <source>
        <dbReference type="EMBL" id="SOD67284.1"/>
    </source>
</evidence>
<dbReference type="InterPro" id="IPR036628">
    <property type="entry name" value="Clp_N_dom_sf"/>
</dbReference>
<dbReference type="InterPro" id="IPR003959">
    <property type="entry name" value="ATPase_AAA_core"/>
</dbReference>
<dbReference type="GO" id="GO:0016887">
    <property type="term" value="F:ATP hydrolysis activity"/>
    <property type="evidence" value="ECO:0007669"/>
    <property type="project" value="InterPro"/>
</dbReference>
<keyword evidence="2" id="KW-0677">Repeat</keyword>
<dbReference type="FunFam" id="3.40.50.300:FF:000025">
    <property type="entry name" value="ATP-dependent Clp protease subunit"/>
    <property type="match status" value="1"/>
</dbReference>
<dbReference type="Pfam" id="PF02861">
    <property type="entry name" value="Clp_N"/>
    <property type="match status" value="1"/>
</dbReference>
<dbReference type="GO" id="GO:0034605">
    <property type="term" value="P:cellular response to heat"/>
    <property type="evidence" value="ECO:0007669"/>
    <property type="project" value="TreeGrafter"/>
</dbReference>
<keyword evidence="4 7" id="KW-0067">ATP-binding</keyword>
<keyword evidence="12" id="KW-1185">Reference proteome</keyword>
<name>A0A286E8U9_9NEIS</name>
<evidence type="ECO:0000256" key="8">
    <source>
        <dbReference type="SAM" id="MobiDB-lite"/>
    </source>
</evidence>
<evidence type="ECO:0000313" key="12">
    <source>
        <dbReference type="Proteomes" id="UP000219669"/>
    </source>
</evidence>
<comment type="similarity">
    <text evidence="1 7">Belongs to the ClpA/ClpB family.</text>
</comment>
<dbReference type="PROSITE" id="PS00871">
    <property type="entry name" value="CLPAB_2"/>
    <property type="match status" value="1"/>
</dbReference>
<evidence type="ECO:0000259" key="9">
    <source>
        <dbReference type="SMART" id="SM00382"/>
    </source>
</evidence>
<dbReference type="PANTHER" id="PTHR11638">
    <property type="entry name" value="ATP-DEPENDENT CLP PROTEASE"/>
    <property type="match status" value="1"/>
</dbReference>
<dbReference type="Pfam" id="PF07724">
    <property type="entry name" value="AAA_2"/>
    <property type="match status" value="1"/>
</dbReference>
<dbReference type="PRINTS" id="PR00300">
    <property type="entry name" value="CLPPROTEASEA"/>
</dbReference>
<dbReference type="Pfam" id="PF10431">
    <property type="entry name" value="ClpB_D2-small"/>
    <property type="match status" value="1"/>
</dbReference>
<keyword evidence="3 7" id="KW-0547">Nucleotide-binding</keyword>
<dbReference type="InterPro" id="IPR013461">
    <property type="entry name" value="ClpA"/>
</dbReference>
<gene>
    <name evidence="11" type="ORF">SAMN02746062_00871</name>
</gene>
<dbReference type="SUPFAM" id="SSF52540">
    <property type="entry name" value="P-loop containing nucleoside triphosphate hydrolases"/>
    <property type="match status" value="2"/>
</dbReference>
<dbReference type="SMART" id="SM01086">
    <property type="entry name" value="ClpB_D2-small"/>
    <property type="match status" value="1"/>
</dbReference>
<dbReference type="InterPro" id="IPR001270">
    <property type="entry name" value="ClpA/B"/>
</dbReference>
<dbReference type="RefSeq" id="WP_097113939.1">
    <property type="nucleotide sequence ID" value="NZ_CP083931.1"/>
</dbReference>
<dbReference type="InterPro" id="IPR027417">
    <property type="entry name" value="P-loop_NTPase"/>
</dbReference>
<dbReference type="Gene3D" id="1.10.8.60">
    <property type="match status" value="2"/>
</dbReference>
<dbReference type="Pfam" id="PF17871">
    <property type="entry name" value="AAA_lid_9"/>
    <property type="match status" value="1"/>
</dbReference>
<evidence type="ECO:0000256" key="5">
    <source>
        <dbReference type="ARBA" id="ARBA00023186"/>
    </source>
</evidence>
<dbReference type="SMART" id="SM00382">
    <property type="entry name" value="AAA"/>
    <property type="match status" value="2"/>
</dbReference>
<reference evidence="11 12" key="1">
    <citation type="submission" date="2017-09" db="EMBL/GenBank/DDBJ databases">
        <authorList>
            <person name="Ehlers B."/>
            <person name="Leendertz F.H."/>
        </authorList>
    </citation>
    <scope>NUCLEOTIDE SEQUENCE [LARGE SCALE GENOMIC DNA]</scope>
    <source>
        <strain evidence="11 12">DSM 16848</strain>
    </source>
</reference>
<dbReference type="InterPro" id="IPR050130">
    <property type="entry name" value="ClpA_ClpB"/>
</dbReference>
<dbReference type="InterPro" id="IPR028299">
    <property type="entry name" value="ClpA/B_CS2"/>
</dbReference>
<proteinExistence type="inferred from homology"/>
<dbReference type="PANTHER" id="PTHR11638:SF111">
    <property type="entry name" value="ATP-DEPENDENT CLP PROTEASE ATP-BINDING SUBUNIT CLPA"/>
    <property type="match status" value="1"/>
</dbReference>
<feature type="region of interest" description="Disordered" evidence="8">
    <location>
        <begin position="150"/>
        <end position="169"/>
    </location>
</feature>
<dbReference type="GO" id="GO:0005524">
    <property type="term" value="F:ATP binding"/>
    <property type="evidence" value="ECO:0007669"/>
    <property type="project" value="UniProtKB-KW"/>
</dbReference>
<dbReference type="Gene3D" id="1.10.1780.10">
    <property type="entry name" value="Clp, N-terminal domain"/>
    <property type="match status" value="1"/>
</dbReference>
<dbReference type="Proteomes" id="UP000219669">
    <property type="component" value="Unassembled WGS sequence"/>
</dbReference>
<evidence type="ECO:0000256" key="6">
    <source>
        <dbReference type="ARBA" id="ARBA00025613"/>
    </source>
</evidence>
<dbReference type="InterPro" id="IPR004176">
    <property type="entry name" value="Clp_R_N"/>
</dbReference>
<dbReference type="CDD" id="cd19499">
    <property type="entry name" value="RecA-like_ClpB_Hsp104-like"/>
    <property type="match status" value="1"/>
</dbReference>
<protein>
    <submittedName>
        <fullName evidence="11">ATP-dependent Clp protease ATP-binding subunit ClpA</fullName>
    </submittedName>
</protein>
<dbReference type="InterPro" id="IPR019489">
    <property type="entry name" value="Clp_ATPase_C"/>
</dbReference>
<dbReference type="GO" id="GO:0005737">
    <property type="term" value="C:cytoplasm"/>
    <property type="evidence" value="ECO:0007669"/>
    <property type="project" value="TreeGrafter"/>
</dbReference>
<sequence length="759" mass="83894">MISEQLEYILQQIHEDAESSHHDIIGLEHLLLGLIEHSNDVRDTLVACGANVEKLTIQLLDCIDESTPKRLNRHERDKAVPMSLGLGRVIQRAVLQAKLAKKRDALPIDALVALMHEDDSHAVYFLAKHGVSRVVLLRYISHGVGAGDDVPRSGSLKAEDDDENQSADNPLETYAINLNAEVQAGRIDPLIGRKMEMERLLQVLCRRRKNNPLLVGEAGVGKTALAEGLAYLIEQQQVPEILSNATVFALDMGALLAGAKYRGDFEARLKAVLKELAQVENAILFIDEIHTVIGAGSTQGSNMDASNLLKPALAKGSLRCIGATTYEEFRTIFNKDHALNRRFQKIDVLEPSIGETVQILQGLKPMFEAHHEVAYTDEAFQAAAELSAKYINERFLPDKAIDIIDEAGAAQRIKQPENRIHTIGKTQIEEMVAKIARIPETTVSHDDKQVLKTLASDLKTKVFGQDKAIDVLVSAVKMARSGLGLPEKPIGCFLFSGPTGVGKTEVAKQLAQSLGVSLQRFDMSEYMEAHAVSRLIGAPPGYVGYEQGGLLTEAINKHPHCVLLLDEIEKAHRDIYNVLLQVMDAGRLTDNTGRSADFRNVILIMTTNAGAEALSKPTFGFVSKRERGDEMVDIKKQFTPEFRNRLDAIVPFAPLSLAMIEQVVDKFLANLATQLAEKNVRAEFGNDLRKYLADKGFDPQMGARPMNRLIQETVRKALADELLFGKLVNGGYVFVDWDEKTAQTKLSFRKPRVKKTETV</sequence>
<dbReference type="GO" id="GO:0008233">
    <property type="term" value="F:peptidase activity"/>
    <property type="evidence" value="ECO:0007669"/>
    <property type="project" value="UniProtKB-KW"/>
</dbReference>
<dbReference type="OrthoDB" id="9803641at2"/>
<evidence type="ECO:0000259" key="10">
    <source>
        <dbReference type="SMART" id="SM01086"/>
    </source>
</evidence>
<dbReference type="InterPro" id="IPR018368">
    <property type="entry name" value="ClpA/B_CS1"/>
</dbReference>
<organism evidence="11 12">
    <name type="scientific">Alysiella filiformis DSM 16848</name>
    <dbReference type="NCBI Taxonomy" id="1120981"/>
    <lineage>
        <taxon>Bacteria</taxon>
        <taxon>Pseudomonadati</taxon>
        <taxon>Pseudomonadota</taxon>
        <taxon>Betaproteobacteria</taxon>
        <taxon>Neisseriales</taxon>
        <taxon>Neisseriaceae</taxon>
        <taxon>Alysiella</taxon>
    </lineage>
</organism>
<dbReference type="GO" id="GO:0043335">
    <property type="term" value="P:protein unfolding"/>
    <property type="evidence" value="ECO:0007669"/>
    <property type="project" value="InterPro"/>
</dbReference>
<dbReference type="FunFam" id="1.10.8.60:FF:000011">
    <property type="entry name" value="ATP-dependent Clp protease ATP-binding subunit"/>
    <property type="match status" value="1"/>
</dbReference>
<dbReference type="AlphaFoldDB" id="A0A286E8U9"/>
<keyword evidence="11" id="KW-0378">Hydrolase</keyword>
<evidence type="ECO:0000256" key="1">
    <source>
        <dbReference type="ARBA" id="ARBA00008675"/>
    </source>
</evidence>
<dbReference type="GO" id="GO:0006508">
    <property type="term" value="P:proteolysis"/>
    <property type="evidence" value="ECO:0007669"/>
    <property type="project" value="UniProtKB-KW"/>
</dbReference>
<evidence type="ECO:0000256" key="2">
    <source>
        <dbReference type="ARBA" id="ARBA00022737"/>
    </source>
</evidence>
<dbReference type="SUPFAM" id="SSF81923">
    <property type="entry name" value="Double Clp-N motif"/>
    <property type="match status" value="1"/>
</dbReference>
<feature type="domain" description="Clp ATPase C-terminal" evidence="10">
    <location>
        <begin position="655"/>
        <end position="748"/>
    </location>
</feature>
<dbReference type="PROSITE" id="PS00870">
    <property type="entry name" value="CLPAB_1"/>
    <property type="match status" value="1"/>
</dbReference>
<evidence type="ECO:0000256" key="7">
    <source>
        <dbReference type="RuleBase" id="RU004432"/>
    </source>
</evidence>
<dbReference type="InterPro" id="IPR041546">
    <property type="entry name" value="ClpA/ClpB_AAA_lid"/>
</dbReference>
<feature type="domain" description="AAA+ ATPase" evidence="9">
    <location>
        <begin position="489"/>
        <end position="638"/>
    </location>
</feature>
<comment type="function">
    <text evidence="6">Part of a stress-induced multi-chaperone system, it is involved in the recovery of the cell from heat-induced damage, in cooperation with DnaK, DnaJ and GrpE. Acts before DnaK, in the processing of protein aggregates. Protein binding stimulates the ATPase activity; ATP hydrolysis unfolds the denatured protein aggregates, which probably helps expose new hydrophobic binding sites on the surface of ClpB-bound aggregates, contributing to the solubilization and refolding of denatured protein aggregates by DnaK.</text>
</comment>
<evidence type="ECO:0000256" key="4">
    <source>
        <dbReference type="ARBA" id="ARBA00022840"/>
    </source>
</evidence>
<dbReference type="EMBL" id="OCNF01000005">
    <property type="protein sequence ID" value="SOD67284.1"/>
    <property type="molecule type" value="Genomic_DNA"/>
</dbReference>